<organism evidence="1 2">
    <name type="scientific">Araneus ventricosus</name>
    <name type="common">Orbweaver spider</name>
    <name type="synonym">Epeira ventricosa</name>
    <dbReference type="NCBI Taxonomy" id="182803"/>
    <lineage>
        <taxon>Eukaryota</taxon>
        <taxon>Metazoa</taxon>
        <taxon>Ecdysozoa</taxon>
        <taxon>Arthropoda</taxon>
        <taxon>Chelicerata</taxon>
        <taxon>Arachnida</taxon>
        <taxon>Araneae</taxon>
        <taxon>Araneomorphae</taxon>
        <taxon>Entelegynae</taxon>
        <taxon>Araneoidea</taxon>
        <taxon>Araneidae</taxon>
        <taxon>Araneus</taxon>
    </lineage>
</organism>
<sequence length="73" mass="8223">MKSSSTFKRISSPNRDIEKRVASRLESSICRQGFQISLQDQVSRPGCCQSSHTYPCKTLFPTIRLTLLGSDFP</sequence>
<reference evidence="1 2" key="1">
    <citation type="journal article" date="2019" name="Sci. Rep.">
        <title>Orb-weaving spider Araneus ventricosus genome elucidates the spidroin gene catalogue.</title>
        <authorList>
            <person name="Kono N."/>
            <person name="Nakamura H."/>
            <person name="Ohtoshi R."/>
            <person name="Moran D.A.P."/>
            <person name="Shinohara A."/>
            <person name="Yoshida Y."/>
            <person name="Fujiwara M."/>
            <person name="Mori M."/>
            <person name="Tomita M."/>
            <person name="Arakawa K."/>
        </authorList>
    </citation>
    <scope>NUCLEOTIDE SEQUENCE [LARGE SCALE GENOMIC DNA]</scope>
</reference>
<dbReference type="Proteomes" id="UP000499080">
    <property type="component" value="Unassembled WGS sequence"/>
</dbReference>
<accession>A0A4Y2G3Q6</accession>
<dbReference type="AlphaFoldDB" id="A0A4Y2G3Q6"/>
<comment type="caution">
    <text evidence="1">The sequence shown here is derived from an EMBL/GenBank/DDBJ whole genome shotgun (WGS) entry which is preliminary data.</text>
</comment>
<gene>
    <name evidence="1" type="ORF">AVEN_37803_1</name>
</gene>
<keyword evidence="2" id="KW-1185">Reference proteome</keyword>
<name>A0A4Y2G3Q6_ARAVE</name>
<feature type="non-terminal residue" evidence="1">
    <location>
        <position position="73"/>
    </location>
</feature>
<dbReference type="EMBL" id="BGPR01001212">
    <property type="protein sequence ID" value="GBM48350.1"/>
    <property type="molecule type" value="Genomic_DNA"/>
</dbReference>
<evidence type="ECO:0000313" key="2">
    <source>
        <dbReference type="Proteomes" id="UP000499080"/>
    </source>
</evidence>
<proteinExistence type="predicted"/>
<protein>
    <submittedName>
        <fullName evidence="1">Uncharacterized protein</fullName>
    </submittedName>
</protein>
<evidence type="ECO:0000313" key="1">
    <source>
        <dbReference type="EMBL" id="GBM48350.1"/>
    </source>
</evidence>